<keyword evidence="23" id="KW-1185">Reference proteome</keyword>
<dbReference type="CTD" id="929"/>
<dbReference type="InterPro" id="IPR016337">
    <property type="entry name" value="Monocyte_diff_Ag_CD14"/>
</dbReference>
<dbReference type="GO" id="GO:0006954">
    <property type="term" value="P:inflammatory response"/>
    <property type="evidence" value="ECO:0007669"/>
    <property type="project" value="UniProtKB-KW"/>
</dbReference>
<dbReference type="PRINTS" id="PR00019">
    <property type="entry name" value="LEURICHRPT"/>
</dbReference>
<organism evidence="23 24">
    <name type="scientific">Xenopus tropicalis</name>
    <name type="common">Western clawed frog</name>
    <name type="synonym">Silurana tropicalis</name>
    <dbReference type="NCBI Taxonomy" id="8364"/>
    <lineage>
        <taxon>Eukaryota</taxon>
        <taxon>Metazoa</taxon>
        <taxon>Chordata</taxon>
        <taxon>Craniata</taxon>
        <taxon>Vertebrata</taxon>
        <taxon>Euteleostomi</taxon>
        <taxon>Amphibia</taxon>
        <taxon>Batrachia</taxon>
        <taxon>Anura</taxon>
        <taxon>Pipoidea</taxon>
        <taxon>Pipidae</taxon>
        <taxon>Xenopodinae</taxon>
        <taxon>Xenopus</taxon>
        <taxon>Silurana</taxon>
    </lineage>
</organism>
<keyword evidence="12" id="KW-0677">Repeat</keyword>
<dbReference type="InterPro" id="IPR032675">
    <property type="entry name" value="LRR_dom_sf"/>
</dbReference>
<feature type="domain" description="LRRCT" evidence="22">
    <location>
        <begin position="378"/>
        <end position="401"/>
    </location>
</feature>
<dbReference type="InterPro" id="IPR025875">
    <property type="entry name" value="Leu-rich_rpt_4"/>
</dbReference>
<gene>
    <name evidence="25" type="primary">cd14</name>
    <name evidence="24" type="synonym">LOC116409470</name>
</gene>
<evidence type="ECO:0000256" key="5">
    <source>
        <dbReference type="ARBA" id="ARBA00020237"/>
    </source>
</evidence>
<evidence type="ECO:0000256" key="18">
    <source>
        <dbReference type="ARBA" id="ARBA00023198"/>
    </source>
</evidence>
<dbReference type="PANTHER" id="PTHR10630:SF3">
    <property type="entry name" value="MONOCYTE DIFFERENTIATION ANTIGEN CD14"/>
    <property type="match status" value="1"/>
</dbReference>
<accession>A0A8J1JAE1</accession>
<evidence type="ECO:0000256" key="17">
    <source>
        <dbReference type="ARBA" id="ARBA00023180"/>
    </source>
</evidence>
<dbReference type="GO" id="GO:0034142">
    <property type="term" value="P:toll-like receptor 4 signaling pathway"/>
    <property type="evidence" value="ECO:0000318"/>
    <property type="project" value="GO_Central"/>
</dbReference>
<keyword evidence="14" id="KW-0333">Golgi apparatus</keyword>
<dbReference type="GO" id="GO:0001530">
    <property type="term" value="F:lipopolysaccharide binding"/>
    <property type="evidence" value="ECO:0000318"/>
    <property type="project" value="GO_Central"/>
</dbReference>
<evidence type="ECO:0000256" key="3">
    <source>
        <dbReference type="ARBA" id="ARBA00004609"/>
    </source>
</evidence>
<dbReference type="AlphaFoldDB" id="A0A8J1JAE1"/>
<dbReference type="GeneID" id="116409470"/>
<dbReference type="GO" id="GO:0005794">
    <property type="term" value="C:Golgi apparatus"/>
    <property type="evidence" value="ECO:0007669"/>
    <property type="project" value="UniProtKB-SubCell"/>
</dbReference>
<evidence type="ECO:0000256" key="12">
    <source>
        <dbReference type="ARBA" id="ARBA00022737"/>
    </source>
</evidence>
<keyword evidence="21" id="KW-1133">Transmembrane helix</keyword>
<keyword evidence="9" id="KW-0433">Leucine-rich repeat</keyword>
<evidence type="ECO:0000313" key="25">
    <source>
        <dbReference type="Xenbase" id="XB-GENE-29094967"/>
    </source>
</evidence>
<reference evidence="24" key="1">
    <citation type="submission" date="2025-08" db="UniProtKB">
        <authorList>
            <consortium name="RefSeq"/>
        </authorList>
    </citation>
    <scope>IDENTIFICATION</scope>
    <source>
        <strain evidence="24">Nigerian</strain>
        <tissue evidence="24">Liver and blood</tissue>
    </source>
</reference>
<evidence type="ECO:0000256" key="2">
    <source>
        <dbReference type="ARBA" id="ARBA00004555"/>
    </source>
</evidence>
<dbReference type="Gene3D" id="3.80.10.10">
    <property type="entry name" value="Ribonuclease Inhibitor"/>
    <property type="match status" value="2"/>
</dbReference>
<keyword evidence="13" id="KW-0391">Immunity</keyword>
<evidence type="ECO:0000313" key="23">
    <source>
        <dbReference type="Proteomes" id="UP000008143"/>
    </source>
</evidence>
<protein>
    <recommendedName>
        <fullName evidence="5">Monocyte differentiation antigen CD14</fullName>
    </recommendedName>
    <alternativeName>
        <fullName evidence="20">Myeloid cell-specific leucine-rich glycoprotein</fullName>
    </alternativeName>
</protein>
<proteinExistence type="predicted"/>
<dbReference type="KEGG" id="xtr:116409470"/>
<keyword evidence="8" id="KW-0399">Innate immunity</keyword>
<evidence type="ECO:0000256" key="8">
    <source>
        <dbReference type="ARBA" id="ARBA00022588"/>
    </source>
</evidence>
<dbReference type="OrthoDB" id="676979at2759"/>
<dbReference type="GO" id="GO:0045087">
    <property type="term" value="P:innate immune response"/>
    <property type="evidence" value="ECO:0007669"/>
    <property type="project" value="UniProtKB-KW"/>
</dbReference>
<keyword evidence="21" id="KW-0812">Transmembrane</keyword>
<keyword evidence="15 21" id="KW-0472">Membrane</keyword>
<keyword evidence="6" id="KW-1003">Cell membrane</keyword>
<dbReference type="PROSITE" id="PS51450">
    <property type="entry name" value="LRR"/>
    <property type="match status" value="1"/>
</dbReference>
<evidence type="ECO:0000256" key="14">
    <source>
        <dbReference type="ARBA" id="ARBA00023034"/>
    </source>
</evidence>
<dbReference type="SUPFAM" id="SSF52058">
    <property type="entry name" value="L domain-like"/>
    <property type="match status" value="1"/>
</dbReference>
<evidence type="ECO:0000256" key="16">
    <source>
        <dbReference type="ARBA" id="ARBA00023157"/>
    </source>
</evidence>
<dbReference type="GO" id="GO:0001819">
    <property type="term" value="P:positive regulation of cytokine production"/>
    <property type="evidence" value="ECO:0000318"/>
    <property type="project" value="GO_Central"/>
</dbReference>
<dbReference type="InterPro" id="IPR001611">
    <property type="entry name" value="Leu-rich_rpt"/>
</dbReference>
<evidence type="ECO:0000313" key="24">
    <source>
        <dbReference type="RefSeq" id="XP_031753985.1"/>
    </source>
</evidence>
<keyword evidence="17" id="KW-0325">Glycoprotein</keyword>
<evidence type="ECO:0000256" key="21">
    <source>
        <dbReference type="SAM" id="Phobius"/>
    </source>
</evidence>
<keyword evidence="19" id="KW-0449">Lipoprotein</keyword>
<sequence length="451" mass="50898">MLWANGGCYYNKDLRHCSCSLVDLTNVMSIVSCIQASSLEFQGGRFVDTEEYSLHNVEMEQVLAMIHLPLSKVVFANVVISEEFLLSFLNWVQRIQINVLAFVNTTFEGRSKKQQMSGSPPQILSLQVINVPSYPLLDRVSTFSGLSSWIYNLEDLTLTKSHLTGIPCNTSRQFKILSSLDLSENLLQDENISSSFCQGAFPNIKTLKLNHNRLVSFDTICQTLNKQNQLKHLDLSQNNLSSTSTSLCEWQPSLALLNLSDTGLEELPNILPRNCEILDLSYNKLDALNLSLPSLKELYLSHNLLTTISTVENFPCLQTLAINGNPIKTLQRGQLQYFRHISSIRADNIPYTCSCSLVHEMNEMTMSSLTFQHWPDGYICASPDLLKGQRVSEVKLSFFECHKPLLTVLICIVSLLVLVAAVICIHKFHQSKKTRLQNVQRVNVCSMQFHT</sequence>
<dbReference type="PANTHER" id="PTHR10630">
    <property type="entry name" value="MONOCYTE DIFFERENTIATION ANTIGEN CD14"/>
    <property type="match status" value="1"/>
</dbReference>
<keyword evidence="10" id="KW-0336">GPI-anchor</keyword>
<dbReference type="Proteomes" id="UP000008143">
    <property type="component" value="Chromosome 3"/>
</dbReference>
<keyword evidence="16" id="KW-1015">Disulfide bond</keyword>
<dbReference type="OMA" id="SSSCQWP"/>
<evidence type="ECO:0000256" key="11">
    <source>
        <dbReference type="ARBA" id="ARBA00022729"/>
    </source>
</evidence>
<evidence type="ECO:0000256" key="20">
    <source>
        <dbReference type="ARBA" id="ARBA00031013"/>
    </source>
</evidence>
<dbReference type="Pfam" id="PF12799">
    <property type="entry name" value="LRR_4"/>
    <property type="match status" value="1"/>
</dbReference>
<evidence type="ECO:0000256" key="15">
    <source>
        <dbReference type="ARBA" id="ARBA00023136"/>
    </source>
</evidence>
<comment type="subcellular location">
    <subcellularLocation>
        <location evidence="3">Cell membrane</location>
        <topology evidence="3">Lipid-anchor</topology>
        <topology evidence="3">GPI-anchor</topology>
    </subcellularLocation>
    <subcellularLocation>
        <location evidence="2">Golgi apparatus</location>
    </subcellularLocation>
    <subcellularLocation>
        <location evidence="1">Membrane raft</location>
    </subcellularLocation>
    <subcellularLocation>
        <location evidence="4">Secreted</location>
    </subcellularLocation>
</comment>
<dbReference type="InterPro" id="IPR000483">
    <property type="entry name" value="Cys-rich_flank_reg_C"/>
</dbReference>
<dbReference type="GO" id="GO:0045121">
    <property type="term" value="C:membrane raft"/>
    <property type="evidence" value="ECO:0000318"/>
    <property type="project" value="GO_Central"/>
</dbReference>
<name>A0A8J1JAE1_XENTR</name>
<dbReference type="GO" id="GO:0071222">
    <property type="term" value="P:cellular response to lipopolysaccharide"/>
    <property type="evidence" value="ECO:0000318"/>
    <property type="project" value="GO_Central"/>
</dbReference>
<dbReference type="Xenbase" id="XB-GENE-29094967">
    <property type="gene designation" value="cd14"/>
</dbReference>
<keyword evidence="18" id="KW-0395">Inflammatory response</keyword>
<dbReference type="GO" id="GO:0005576">
    <property type="term" value="C:extracellular region"/>
    <property type="evidence" value="ECO:0007669"/>
    <property type="project" value="UniProtKB-SubCell"/>
</dbReference>
<evidence type="ECO:0000256" key="7">
    <source>
        <dbReference type="ARBA" id="ARBA00022525"/>
    </source>
</evidence>
<dbReference type="AGR" id="Xenbase:XB-GENE-29094967"/>
<keyword evidence="11" id="KW-0732">Signal</keyword>
<dbReference type="Pfam" id="PF01463">
    <property type="entry name" value="LRRCT"/>
    <property type="match status" value="1"/>
</dbReference>
<dbReference type="GO" id="GO:0009897">
    <property type="term" value="C:external side of plasma membrane"/>
    <property type="evidence" value="ECO:0000318"/>
    <property type="project" value="GO_Central"/>
</dbReference>
<evidence type="ECO:0000259" key="22">
    <source>
        <dbReference type="Pfam" id="PF01463"/>
    </source>
</evidence>
<evidence type="ECO:0000256" key="19">
    <source>
        <dbReference type="ARBA" id="ARBA00023288"/>
    </source>
</evidence>
<dbReference type="GO" id="GO:0046696">
    <property type="term" value="C:lipopolysaccharide receptor complex"/>
    <property type="evidence" value="ECO:0000318"/>
    <property type="project" value="GO_Central"/>
</dbReference>
<dbReference type="Pfam" id="PF00560">
    <property type="entry name" value="LRR_1"/>
    <property type="match status" value="1"/>
</dbReference>
<evidence type="ECO:0000256" key="4">
    <source>
        <dbReference type="ARBA" id="ARBA00004613"/>
    </source>
</evidence>
<keyword evidence="7" id="KW-0964">Secreted</keyword>
<evidence type="ECO:0000256" key="6">
    <source>
        <dbReference type="ARBA" id="ARBA00022475"/>
    </source>
</evidence>
<evidence type="ECO:0000256" key="13">
    <source>
        <dbReference type="ARBA" id="ARBA00022859"/>
    </source>
</evidence>
<evidence type="ECO:0000256" key="10">
    <source>
        <dbReference type="ARBA" id="ARBA00022622"/>
    </source>
</evidence>
<evidence type="ECO:0000256" key="9">
    <source>
        <dbReference type="ARBA" id="ARBA00022614"/>
    </source>
</evidence>
<feature type="transmembrane region" description="Helical" evidence="21">
    <location>
        <begin position="405"/>
        <end position="425"/>
    </location>
</feature>
<dbReference type="RefSeq" id="XP_031753985.1">
    <property type="nucleotide sequence ID" value="XM_031898125.1"/>
</dbReference>
<evidence type="ECO:0000256" key="1">
    <source>
        <dbReference type="ARBA" id="ARBA00004285"/>
    </source>
</evidence>